<protein>
    <submittedName>
        <fullName evidence="1">Uncharacterized protein</fullName>
    </submittedName>
</protein>
<dbReference type="Proteomes" id="UP000092164">
    <property type="component" value="Unassembled WGS sequence"/>
</dbReference>
<gene>
    <name evidence="1" type="ORF">A9200_14330</name>
</gene>
<dbReference type="STRING" id="1836467.BTR34_16030"/>
<evidence type="ECO:0000313" key="1">
    <source>
        <dbReference type="EMBL" id="OBR41000.1"/>
    </source>
</evidence>
<keyword evidence="2" id="KW-1185">Reference proteome</keyword>
<evidence type="ECO:0000313" key="2">
    <source>
        <dbReference type="Proteomes" id="UP000092164"/>
    </source>
</evidence>
<proteinExistence type="predicted"/>
<dbReference type="KEGG" id="mart:BTR34_16030"/>
<reference evidence="2" key="1">
    <citation type="submission" date="2016-06" db="EMBL/GenBank/DDBJ databases">
        <authorList>
            <person name="Zhan P."/>
        </authorList>
    </citation>
    <scope>NUCLEOTIDE SEQUENCE [LARGE SCALE GENOMIC DNA]</scope>
    <source>
        <strain evidence="2">T28</strain>
    </source>
</reference>
<dbReference type="AlphaFoldDB" id="A0A1B7ZD09"/>
<organism evidence="1 2">
    <name type="scientific">Maribacter hydrothermalis</name>
    <dbReference type="NCBI Taxonomy" id="1836467"/>
    <lineage>
        <taxon>Bacteria</taxon>
        <taxon>Pseudomonadati</taxon>
        <taxon>Bacteroidota</taxon>
        <taxon>Flavobacteriia</taxon>
        <taxon>Flavobacteriales</taxon>
        <taxon>Flavobacteriaceae</taxon>
        <taxon>Maribacter</taxon>
    </lineage>
</organism>
<dbReference type="EMBL" id="LZFP01000004">
    <property type="protein sequence ID" value="OBR41000.1"/>
    <property type="molecule type" value="Genomic_DNA"/>
</dbReference>
<name>A0A1B7ZD09_9FLAO</name>
<sequence length="72" mass="8368">MKLQGEVFTDGNVRFQLMREDIPISPRLRWAFMVNTDKEYMSGFKYIVTRHLGISTHYDSDMGIGFGATLNY</sequence>
<accession>A0A1B7ZD09</accession>
<comment type="caution">
    <text evidence="1">The sequence shown here is derived from an EMBL/GenBank/DDBJ whole genome shotgun (WGS) entry which is preliminary data.</text>
</comment>